<sequence length="140" mass="15703">MSLPTMVAMVGRMRAPHNTRVAEMGSDSGTVSAGTLDDLEYSVERVSCQTSPTKRTFGKQSCLKNKFKNFYEGGTTRLSRKIRWKCARALTFYYDQQQRRRRCGPPGDSLNSCLVFTSPLHSGGREKERRGWSGGKVRSA</sequence>
<comment type="caution">
    <text evidence="2">The sequence shown here is derived from an EMBL/GenBank/DDBJ whole genome shotgun (WGS) entry which is preliminary data.</text>
</comment>
<dbReference type="EMBL" id="PZQS01000005">
    <property type="protein sequence ID" value="PVD30800.1"/>
    <property type="molecule type" value="Genomic_DNA"/>
</dbReference>
<accession>A0A2T7PBK6</accession>
<reference evidence="2 3" key="1">
    <citation type="submission" date="2018-04" db="EMBL/GenBank/DDBJ databases">
        <title>The genome of golden apple snail Pomacea canaliculata provides insight into stress tolerance and invasive adaptation.</title>
        <authorList>
            <person name="Liu C."/>
            <person name="Liu B."/>
            <person name="Ren Y."/>
            <person name="Zhang Y."/>
            <person name="Wang H."/>
            <person name="Li S."/>
            <person name="Jiang F."/>
            <person name="Yin L."/>
            <person name="Zhang G."/>
            <person name="Qian W."/>
            <person name="Fan W."/>
        </authorList>
    </citation>
    <scope>NUCLEOTIDE SEQUENCE [LARGE SCALE GENOMIC DNA]</scope>
    <source>
        <strain evidence="2">SZHN2017</strain>
        <tissue evidence="2">Muscle</tissue>
    </source>
</reference>
<name>A0A2T7PBK6_POMCA</name>
<evidence type="ECO:0000313" key="3">
    <source>
        <dbReference type="Proteomes" id="UP000245119"/>
    </source>
</evidence>
<keyword evidence="3" id="KW-1185">Reference proteome</keyword>
<evidence type="ECO:0000256" key="1">
    <source>
        <dbReference type="SAM" id="MobiDB-lite"/>
    </source>
</evidence>
<dbReference type="Proteomes" id="UP000245119">
    <property type="component" value="Linkage Group LG5"/>
</dbReference>
<gene>
    <name evidence="2" type="ORF">C0Q70_10075</name>
</gene>
<feature type="region of interest" description="Disordered" evidence="1">
    <location>
        <begin position="118"/>
        <end position="140"/>
    </location>
</feature>
<protein>
    <submittedName>
        <fullName evidence="2">Uncharacterized protein</fullName>
    </submittedName>
</protein>
<proteinExistence type="predicted"/>
<dbReference type="AlphaFoldDB" id="A0A2T7PBK6"/>
<evidence type="ECO:0000313" key="2">
    <source>
        <dbReference type="EMBL" id="PVD30800.1"/>
    </source>
</evidence>
<organism evidence="2 3">
    <name type="scientific">Pomacea canaliculata</name>
    <name type="common">Golden apple snail</name>
    <dbReference type="NCBI Taxonomy" id="400727"/>
    <lineage>
        <taxon>Eukaryota</taxon>
        <taxon>Metazoa</taxon>
        <taxon>Spiralia</taxon>
        <taxon>Lophotrochozoa</taxon>
        <taxon>Mollusca</taxon>
        <taxon>Gastropoda</taxon>
        <taxon>Caenogastropoda</taxon>
        <taxon>Architaenioglossa</taxon>
        <taxon>Ampullarioidea</taxon>
        <taxon>Ampullariidae</taxon>
        <taxon>Pomacea</taxon>
    </lineage>
</organism>